<sequence length="105" mass="11610">MGKLESIAQLTGVSTAVMTAQLHADFRKETGESHVGESVMYAVPLGLLSGMLWPIRDAIKFKGPKEAMDYAASMVSSVAVHKVRDVSKDMAVNKYHNDEMKKKRR</sequence>
<reference evidence="1 2" key="1">
    <citation type="submission" date="2009-02" db="EMBL/GenBank/DDBJ databases">
        <title>The Genome Sequence of Oxalobacter formigenes OXCC13.</title>
        <authorList>
            <consortium name="The Broad Institute Genome Sequencing Platform"/>
            <person name="Ward D."/>
            <person name="Young S.K."/>
            <person name="Kodira C.D."/>
            <person name="Zeng Q."/>
            <person name="Koehrsen M."/>
            <person name="Alvarado L."/>
            <person name="Berlin A."/>
            <person name="Borenstein D."/>
            <person name="Chen Z."/>
            <person name="Engels R."/>
            <person name="Freedman E."/>
            <person name="Gellesch M."/>
            <person name="Goldberg J."/>
            <person name="Griggs A."/>
            <person name="Gujja S."/>
            <person name="Heiman D."/>
            <person name="Hepburn T."/>
            <person name="Howarth C."/>
            <person name="Jen D."/>
            <person name="Larson L."/>
            <person name="Lewis B."/>
            <person name="Mehta T."/>
            <person name="Park D."/>
            <person name="Pearson M."/>
            <person name="Roberts A."/>
            <person name="Saif S."/>
            <person name="Shea T."/>
            <person name="Shenoy N."/>
            <person name="Sisk P."/>
            <person name="Stolte C."/>
            <person name="Sykes S."/>
            <person name="Walk T."/>
            <person name="White J."/>
            <person name="Yandava C."/>
            <person name="Allison M.J."/>
            <person name="Lander E."/>
            <person name="Nusbaum C."/>
            <person name="Galagan J."/>
            <person name="Birren B."/>
        </authorList>
    </citation>
    <scope>NUCLEOTIDE SEQUENCE [LARGE SCALE GENOMIC DNA]</scope>
    <source>
        <strain evidence="1 2">OXCC13</strain>
    </source>
</reference>
<name>C3X8K6_OXAFO</name>
<protein>
    <submittedName>
        <fullName evidence="1">Uncharacterized protein</fullName>
    </submittedName>
</protein>
<accession>C3X8K6</accession>
<dbReference type="Proteomes" id="UP000005089">
    <property type="component" value="Unassembled WGS sequence"/>
</dbReference>
<organism evidence="1 2">
    <name type="scientific">Oxalobacter formigenes OXCC13</name>
    <dbReference type="NCBI Taxonomy" id="556269"/>
    <lineage>
        <taxon>Bacteria</taxon>
        <taxon>Pseudomonadati</taxon>
        <taxon>Pseudomonadota</taxon>
        <taxon>Betaproteobacteria</taxon>
        <taxon>Burkholderiales</taxon>
        <taxon>Oxalobacteraceae</taxon>
        <taxon>Oxalobacter</taxon>
    </lineage>
</organism>
<proteinExistence type="predicted"/>
<gene>
    <name evidence="1" type="ORF">OFBG_00560</name>
</gene>
<dbReference type="AlphaFoldDB" id="C3X8K6"/>
<evidence type="ECO:0000313" key="2">
    <source>
        <dbReference type="Proteomes" id="UP000005089"/>
    </source>
</evidence>
<dbReference type="EMBL" id="GG658170">
    <property type="protein sequence ID" value="EEO29532.1"/>
    <property type="molecule type" value="Genomic_DNA"/>
</dbReference>
<keyword evidence="2" id="KW-1185">Reference proteome</keyword>
<dbReference type="HOGENOM" id="CLU_2233817_0_0_4"/>
<evidence type="ECO:0000313" key="1">
    <source>
        <dbReference type="EMBL" id="EEO29532.1"/>
    </source>
</evidence>